<dbReference type="Pfam" id="PF12710">
    <property type="entry name" value="HAD"/>
    <property type="match status" value="1"/>
</dbReference>
<dbReference type="InterPro" id="IPR023214">
    <property type="entry name" value="HAD_sf"/>
</dbReference>
<accession>A0A1U7LPZ3</accession>
<dbReference type="OMA" id="STTDMEC"/>
<keyword evidence="2" id="KW-1185">Reference proteome</keyword>
<organism evidence="1 2">
    <name type="scientific">Neolecta irregularis (strain DAH-3)</name>
    <dbReference type="NCBI Taxonomy" id="1198029"/>
    <lineage>
        <taxon>Eukaryota</taxon>
        <taxon>Fungi</taxon>
        <taxon>Dikarya</taxon>
        <taxon>Ascomycota</taxon>
        <taxon>Taphrinomycotina</taxon>
        <taxon>Neolectales</taxon>
        <taxon>Neolectaceae</taxon>
        <taxon>Neolecta</taxon>
    </lineage>
</organism>
<dbReference type="SUPFAM" id="SSF56784">
    <property type="entry name" value="HAD-like"/>
    <property type="match status" value="1"/>
</dbReference>
<name>A0A1U7LPZ3_NEOID</name>
<dbReference type="OrthoDB" id="10255128at2759"/>
<reference evidence="1 2" key="1">
    <citation type="submission" date="2016-04" db="EMBL/GenBank/DDBJ databases">
        <title>Evolutionary innovation and constraint leading to complex multicellularity in the Ascomycota.</title>
        <authorList>
            <person name="Cisse O."/>
            <person name="Nguyen A."/>
            <person name="Hewitt D.A."/>
            <person name="Jedd G."/>
            <person name="Stajich J.E."/>
        </authorList>
    </citation>
    <scope>NUCLEOTIDE SEQUENCE [LARGE SCALE GENOMIC DNA]</scope>
    <source>
        <strain evidence="1 2">DAH-3</strain>
    </source>
</reference>
<evidence type="ECO:0000313" key="2">
    <source>
        <dbReference type="Proteomes" id="UP000186594"/>
    </source>
</evidence>
<dbReference type="PANTHER" id="PTHR28181:SF1">
    <property type="entry name" value="COLD TOLERANCE PROTEIN 1"/>
    <property type="match status" value="1"/>
</dbReference>
<dbReference type="EMBL" id="LXFE01000663">
    <property type="protein sequence ID" value="OLL24714.1"/>
    <property type="molecule type" value="Genomic_DNA"/>
</dbReference>
<dbReference type="Proteomes" id="UP000186594">
    <property type="component" value="Unassembled WGS sequence"/>
</dbReference>
<evidence type="ECO:0000313" key="1">
    <source>
        <dbReference type="EMBL" id="OLL24714.1"/>
    </source>
</evidence>
<dbReference type="InterPro" id="IPR050849">
    <property type="entry name" value="HAD-like_hydrolase_phosphatase"/>
</dbReference>
<dbReference type="AlphaFoldDB" id="A0A1U7LPZ3"/>
<protein>
    <submittedName>
        <fullName evidence="1">UPF0655 protein</fullName>
    </submittedName>
</protein>
<dbReference type="InterPro" id="IPR036412">
    <property type="entry name" value="HAD-like_sf"/>
</dbReference>
<dbReference type="PANTHER" id="PTHR28181">
    <property type="entry name" value="UPF0655 PROTEIN YCR015C"/>
    <property type="match status" value="1"/>
</dbReference>
<sequence length="306" mass="34644">MKELCTKALLTATIMTSPTFCKSRYLILYLIHALDIFCDFDETITLNDTLQLVASAAYDSPNRAVANPPPWSFFVESYLADYAEQKQSYDPIVTLDQELDFLRSLEPIELKSVHRTEYLQLFKGITDDDIAKEATKVEFRNGWHQFVHEILGRGYPLCVISVNWSGYFISKALSLDTTTYPSIQVIANEIIMDADGHASGKLSKSNEADIRIGDDKKREMEQELKEMKFDGKSVYFGNSTGDLPCLLTADIGIIMGKDEDFLASLKDWNIQVVRKSSILTILDSASCLHQSSKKNMLLYQVDDWTL</sequence>
<comment type="caution">
    <text evidence="1">The sequence shown here is derived from an EMBL/GenBank/DDBJ whole genome shotgun (WGS) entry which is preliminary data.</text>
</comment>
<dbReference type="Gene3D" id="3.40.50.1000">
    <property type="entry name" value="HAD superfamily/HAD-like"/>
    <property type="match status" value="1"/>
</dbReference>
<dbReference type="STRING" id="1198029.A0A1U7LPZ3"/>
<dbReference type="NCBIfam" id="TIGR01488">
    <property type="entry name" value="HAD-SF-IB"/>
    <property type="match status" value="1"/>
</dbReference>
<gene>
    <name evidence="1" type="ORF">NEOLI_002950</name>
</gene>
<proteinExistence type="predicted"/>